<keyword evidence="3" id="KW-1185">Reference proteome</keyword>
<dbReference type="PANTHER" id="PTHR33169:SF14">
    <property type="entry name" value="TRANSCRIPTIONAL REGULATOR RV3488"/>
    <property type="match status" value="1"/>
</dbReference>
<organism evidence="2 3">
    <name type="scientific">Actinoplanes couchii</name>
    <dbReference type="NCBI Taxonomy" id="403638"/>
    <lineage>
        <taxon>Bacteria</taxon>
        <taxon>Bacillati</taxon>
        <taxon>Actinomycetota</taxon>
        <taxon>Actinomycetes</taxon>
        <taxon>Micromonosporales</taxon>
        <taxon>Micromonosporaceae</taxon>
        <taxon>Actinoplanes</taxon>
    </lineage>
</organism>
<dbReference type="InterPro" id="IPR005149">
    <property type="entry name" value="Tscrpt_reg_PadR_N"/>
</dbReference>
<dbReference type="Proteomes" id="UP000612282">
    <property type="component" value="Unassembled WGS sequence"/>
</dbReference>
<dbReference type="CDD" id="cd00090">
    <property type="entry name" value="HTH_ARSR"/>
    <property type="match status" value="1"/>
</dbReference>
<protein>
    <recommendedName>
        <fullName evidence="1">Transcription regulator PadR N-terminal domain-containing protein</fullName>
    </recommendedName>
</protein>
<sequence>MITAGTSARILAALSEGPRAGLELMDSTGRSSGTLYRCLVRLQRAGYVESRWETAAEGRPARRYHHLTAAGTAAHGHDGN</sequence>
<evidence type="ECO:0000313" key="3">
    <source>
        <dbReference type="Proteomes" id="UP000612282"/>
    </source>
</evidence>
<dbReference type="SUPFAM" id="SSF46785">
    <property type="entry name" value="Winged helix' DNA-binding domain"/>
    <property type="match status" value="1"/>
</dbReference>
<feature type="domain" description="Transcription regulator PadR N-terminal" evidence="1">
    <location>
        <begin position="10"/>
        <end position="74"/>
    </location>
</feature>
<dbReference type="InterPro" id="IPR052509">
    <property type="entry name" value="Metal_resp_DNA-bind_regulator"/>
</dbReference>
<evidence type="ECO:0000259" key="1">
    <source>
        <dbReference type="Pfam" id="PF03551"/>
    </source>
</evidence>
<evidence type="ECO:0000313" key="2">
    <source>
        <dbReference type="EMBL" id="GID54557.1"/>
    </source>
</evidence>
<accession>A0ABQ3X7V5</accession>
<reference evidence="2 3" key="1">
    <citation type="submission" date="2021-01" db="EMBL/GenBank/DDBJ databases">
        <title>Whole genome shotgun sequence of Actinoplanes couchii NBRC 106145.</title>
        <authorList>
            <person name="Komaki H."/>
            <person name="Tamura T."/>
        </authorList>
    </citation>
    <scope>NUCLEOTIDE SEQUENCE [LARGE SCALE GENOMIC DNA]</scope>
    <source>
        <strain evidence="2 3">NBRC 106145</strain>
    </source>
</reference>
<dbReference type="InterPro" id="IPR011991">
    <property type="entry name" value="ArsR-like_HTH"/>
</dbReference>
<dbReference type="RefSeq" id="WP_203795662.1">
    <property type="nucleotide sequence ID" value="NZ_BAAAQE010000036.1"/>
</dbReference>
<gene>
    <name evidence="2" type="ORF">Aco03nite_029610</name>
</gene>
<proteinExistence type="predicted"/>
<dbReference type="Pfam" id="PF03551">
    <property type="entry name" value="PadR"/>
    <property type="match status" value="1"/>
</dbReference>
<name>A0ABQ3X7V5_9ACTN</name>
<dbReference type="Gene3D" id="1.10.10.10">
    <property type="entry name" value="Winged helix-like DNA-binding domain superfamily/Winged helix DNA-binding domain"/>
    <property type="match status" value="1"/>
</dbReference>
<dbReference type="InterPro" id="IPR036390">
    <property type="entry name" value="WH_DNA-bd_sf"/>
</dbReference>
<dbReference type="PANTHER" id="PTHR33169">
    <property type="entry name" value="PADR-FAMILY TRANSCRIPTIONAL REGULATOR"/>
    <property type="match status" value="1"/>
</dbReference>
<comment type="caution">
    <text evidence="2">The sequence shown here is derived from an EMBL/GenBank/DDBJ whole genome shotgun (WGS) entry which is preliminary data.</text>
</comment>
<dbReference type="EMBL" id="BOMG01000042">
    <property type="protein sequence ID" value="GID54557.1"/>
    <property type="molecule type" value="Genomic_DNA"/>
</dbReference>
<dbReference type="InterPro" id="IPR036388">
    <property type="entry name" value="WH-like_DNA-bd_sf"/>
</dbReference>